<name>A0A6B1D236_9CHLR</name>
<dbReference type="AlphaFoldDB" id="A0A6B1D236"/>
<proteinExistence type="predicted"/>
<sequence>MNRYLLLLLVIAILVPSQVLANHSPSGNLPIDSDDVSVSQDSSCGTIAAGVVQNDSSYNVRIRGNITEDAGNR</sequence>
<feature type="signal peptide" evidence="1">
    <location>
        <begin position="1"/>
        <end position="21"/>
    </location>
</feature>
<reference evidence="2" key="1">
    <citation type="submission" date="2019-09" db="EMBL/GenBank/DDBJ databases">
        <title>Characterisation of the sponge microbiome using genome-centric metagenomics.</title>
        <authorList>
            <person name="Engelberts J.P."/>
            <person name="Robbins S.J."/>
            <person name="De Goeij J.M."/>
            <person name="Aranda M."/>
            <person name="Bell S.C."/>
            <person name="Webster N.S."/>
        </authorList>
    </citation>
    <scope>NUCLEOTIDE SEQUENCE</scope>
    <source>
        <strain evidence="2">SB0661_bin_32</strain>
    </source>
</reference>
<comment type="caution">
    <text evidence="2">The sequence shown here is derived from an EMBL/GenBank/DDBJ whole genome shotgun (WGS) entry which is preliminary data.</text>
</comment>
<gene>
    <name evidence="2" type="ORF">F4X14_01545</name>
</gene>
<dbReference type="EMBL" id="VXMH01000010">
    <property type="protein sequence ID" value="MYC93629.1"/>
    <property type="molecule type" value="Genomic_DNA"/>
</dbReference>
<evidence type="ECO:0000313" key="2">
    <source>
        <dbReference type="EMBL" id="MYC93629.1"/>
    </source>
</evidence>
<feature type="chain" id="PRO_5025644012" evidence="1">
    <location>
        <begin position="22"/>
        <end position="73"/>
    </location>
</feature>
<organism evidence="2">
    <name type="scientific">Caldilineaceae bacterium SB0661_bin_32</name>
    <dbReference type="NCBI Taxonomy" id="2605255"/>
    <lineage>
        <taxon>Bacteria</taxon>
        <taxon>Bacillati</taxon>
        <taxon>Chloroflexota</taxon>
        <taxon>Caldilineae</taxon>
        <taxon>Caldilineales</taxon>
        <taxon>Caldilineaceae</taxon>
    </lineage>
</organism>
<keyword evidence="1" id="KW-0732">Signal</keyword>
<protein>
    <submittedName>
        <fullName evidence="2">Uncharacterized protein</fullName>
    </submittedName>
</protein>
<evidence type="ECO:0000256" key="1">
    <source>
        <dbReference type="SAM" id="SignalP"/>
    </source>
</evidence>
<accession>A0A6B1D236</accession>